<protein>
    <recommendedName>
        <fullName evidence="1">Flavodoxin-like domain-containing protein</fullName>
    </recommendedName>
</protein>
<dbReference type="GO" id="GO:0010181">
    <property type="term" value="F:FMN binding"/>
    <property type="evidence" value="ECO:0007669"/>
    <property type="project" value="InterPro"/>
</dbReference>
<dbReference type="EMBL" id="BJUB01000013">
    <property type="protein sequence ID" value="GEK23051.1"/>
    <property type="molecule type" value="Genomic_DNA"/>
</dbReference>
<dbReference type="PANTHER" id="PTHR39201">
    <property type="entry name" value="EXPORTED PROTEIN-RELATED"/>
    <property type="match status" value="1"/>
</dbReference>
<dbReference type="Gene3D" id="3.40.50.360">
    <property type="match status" value="1"/>
</dbReference>
<evidence type="ECO:0000313" key="3">
    <source>
        <dbReference type="Proteomes" id="UP000321118"/>
    </source>
</evidence>
<evidence type="ECO:0000259" key="1">
    <source>
        <dbReference type="Pfam" id="PF12682"/>
    </source>
</evidence>
<proteinExistence type="predicted"/>
<dbReference type="SUPFAM" id="SSF52218">
    <property type="entry name" value="Flavoproteins"/>
    <property type="match status" value="1"/>
</dbReference>
<dbReference type="PANTHER" id="PTHR39201:SF1">
    <property type="entry name" value="FLAVODOXIN-LIKE DOMAIN-CONTAINING PROTEIN"/>
    <property type="match status" value="1"/>
</dbReference>
<organism evidence="2 3">
    <name type="scientific">Cellulomonas xylanilytica</name>
    <dbReference type="NCBI Taxonomy" id="233583"/>
    <lineage>
        <taxon>Bacteria</taxon>
        <taxon>Bacillati</taxon>
        <taxon>Actinomycetota</taxon>
        <taxon>Actinomycetes</taxon>
        <taxon>Micrococcales</taxon>
        <taxon>Cellulomonadaceae</taxon>
        <taxon>Cellulomonas</taxon>
    </lineage>
</organism>
<keyword evidence="3" id="KW-1185">Reference proteome</keyword>
<dbReference type="InterPro" id="IPR008254">
    <property type="entry name" value="Flavodoxin/NO_synth"/>
</dbReference>
<comment type="caution">
    <text evidence="2">The sequence shown here is derived from an EMBL/GenBank/DDBJ whole genome shotgun (WGS) entry which is preliminary data.</text>
</comment>
<gene>
    <name evidence="2" type="ORF">CXY01_35710</name>
</gene>
<name>A0A510VAQ1_9CELL</name>
<dbReference type="OrthoDB" id="9806505at2"/>
<dbReference type="RefSeq" id="WP_146930191.1">
    <property type="nucleotide sequence ID" value="NZ_BJUB01000013.1"/>
</dbReference>
<dbReference type="AlphaFoldDB" id="A0A510VAQ1"/>
<sequence length="140" mass="15192">MIAERTRCDTYRIEAADPYPHDYDETVARNVREQDQDARPAIADPVPDLAAYDTVILANPIWNVRPPMIMSTFIEAAPPGTRRLLPVTTHAMSGLGRALEVYGDLAPQAEIGDGLAVRGEEVADAGPALDRWLRGAGLIG</sequence>
<dbReference type="Proteomes" id="UP000321118">
    <property type="component" value="Unassembled WGS sequence"/>
</dbReference>
<dbReference type="Pfam" id="PF12682">
    <property type="entry name" value="Flavodoxin_4"/>
    <property type="match status" value="1"/>
</dbReference>
<accession>A0A510VAQ1</accession>
<dbReference type="InterPro" id="IPR029039">
    <property type="entry name" value="Flavoprotein-like_sf"/>
</dbReference>
<feature type="domain" description="Flavodoxin-like" evidence="1">
    <location>
        <begin position="2"/>
        <end position="120"/>
    </location>
</feature>
<evidence type="ECO:0000313" key="2">
    <source>
        <dbReference type="EMBL" id="GEK23051.1"/>
    </source>
</evidence>
<reference evidence="2 3" key="1">
    <citation type="submission" date="2019-07" db="EMBL/GenBank/DDBJ databases">
        <title>Whole genome shotgun sequence of Cellulomonas xylanilytica NBRC 101102.</title>
        <authorList>
            <person name="Hosoyama A."/>
            <person name="Uohara A."/>
            <person name="Ohji S."/>
            <person name="Ichikawa N."/>
        </authorList>
    </citation>
    <scope>NUCLEOTIDE SEQUENCE [LARGE SCALE GENOMIC DNA]</scope>
    <source>
        <strain evidence="2 3">NBRC 101102</strain>
    </source>
</reference>